<accession>F4RB61</accession>
<protein>
    <submittedName>
        <fullName evidence="2">Uncharacterized protein</fullName>
    </submittedName>
</protein>
<keyword evidence="3" id="KW-1185">Reference proteome</keyword>
<dbReference type="VEuPathDB" id="FungiDB:MELLADRAFT_94344"/>
<dbReference type="RefSeq" id="XP_007406323.1">
    <property type="nucleotide sequence ID" value="XM_007406261.1"/>
</dbReference>
<dbReference type="InParanoid" id="F4RB61"/>
<dbReference type="AlphaFoldDB" id="F4RB61"/>
<dbReference type="GeneID" id="18936854"/>
<proteinExistence type="predicted"/>
<dbReference type="STRING" id="747676.F4RB61"/>
<dbReference type="HOGENOM" id="CLU_010103_1_1_1"/>
<sequence length="500" mass="56673">MLPTEPPRALWVTNAELLAHLTLLNAFHHLRELRPEPEFLHMALFRFELWVARLTPEPFDVETLPPLDVLMVWHAYCLTSRAYYEDSRRLYPVLHTIEFPLALAANQYLRPRQKADPLRVAIPHQAITNWFESTNTNYCPNGFFNNPSLRTFLCPICKSAINSPFTNATQTGWAESYNCRLQCEDCGWKGTKSDLAAHRLLYDIQSLSSSPPSDSASLAGTLTTTKTLEDKQHAATFNLLVTRILASIAPSSVKQRLHDPQAAIQTIKVLTAVPKISSTDGVNQMLSAYSVPEPFSTDLIVAMTRQESFTKSVVDLGWTEAACSRDVEAVSQITYSGFAINRAVSRYQAFVELLKVRDGTSFDICIPTYDIDLAWRTHQLMGVRYSKEMFSFLGRSIDQLSFPHPSWAFQLKLTQDYYLNSFTERVSDQPTLNALFQSTAKAWERVHEVPYSQYPAPEYSLEKPYPLLKLKLTTPQTKAPQENPGDRKPGVRFVINEPKA</sequence>
<evidence type="ECO:0000313" key="3">
    <source>
        <dbReference type="Proteomes" id="UP000001072"/>
    </source>
</evidence>
<gene>
    <name evidence="2" type="ORF">MELLADRAFT_94344</name>
</gene>
<evidence type="ECO:0000313" key="2">
    <source>
        <dbReference type="EMBL" id="EGG10022.1"/>
    </source>
</evidence>
<evidence type="ECO:0000256" key="1">
    <source>
        <dbReference type="SAM" id="MobiDB-lite"/>
    </source>
</evidence>
<dbReference type="Proteomes" id="UP000001072">
    <property type="component" value="Unassembled WGS sequence"/>
</dbReference>
<dbReference type="InterPro" id="IPR009836">
    <property type="entry name" value="GRDP-like"/>
</dbReference>
<dbReference type="eggNOG" id="ENOG502RYJ5">
    <property type="taxonomic scope" value="Eukaryota"/>
</dbReference>
<dbReference type="PANTHER" id="PTHR34365">
    <property type="entry name" value="ENOLASE (DUF1399)"/>
    <property type="match status" value="1"/>
</dbReference>
<dbReference type="OrthoDB" id="2501731at2759"/>
<organism evidence="3">
    <name type="scientific">Melampsora larici-populina (strain 98AG31 / pathotype 3-4-7)</name>
    <name type="common">Poplar leaf rust fungus</name>
    <dbReference type="NCBI Taxonomy" id="747676"/>
    <lineage>
        <taxon>Eukaryota</taxon>
        <taxon>Fungi</taxon>
        <taxon>Dikarya</taxon>
        <taxon>Basidiomycota</taxon>
        <taxon>Pucciniomycotina</taxon>
        <taxon>Pucciniomycetes</taxon>
        <taxon>Pucciniales</taxon>
        <taxon>Melampsoraceae</taxon>
        <taxon>Melampsora</taxon>
    </lineage>
</organism>
<dbReference type="EMBL" id="GL883095">
    <property type="protein sequence ID" value="EGG10022.1"/>
    <property type="molecule type" value="Genomic_DNA"/>
</dbReference>
<dbReference type="Pfam" id="PF07173">
    <property type="entry name" value="GRDP-like"/>
    <property type="match status" value="1"/>
</dbReference>
<feature type="region of interest" description="Disordered" evidence="1">
    <location>
        <begin position="473"/>
        <end position="500"/>
    </location>
</feature>
<dbReference type="KEGG" id="mlr:MELLADRAFT_94344"/>
<name>F4RB61_MELLP</name>
<reference evidence="3" key="1">
    <citation type="journal article" date="2011" name="Proc. Natl. Acad. Sci. U.S.A.">
        <title>Obligate biotrophy features unraveled by the genomic analysis of rust fungi.</title>
        <authorList>
            <person name="Duplessis S."/>
            <person name="Cuomo C.A."/>
            <person name="Lin Y.-C."/>
            <person name="Aerts A."/>
            <person name="Tisserant E."/>
            <person name="Veneault-Fourrey C."/>
            <person name="Joly D.L."/>
            <person name="Hacquard S."/>
            <person name="Amselem J."/>
            <person name="Cantarel B.L."/>
            <person name="Chiu R."/>
            <person name="Coutinho P.M."/>
            <person name="Feau N."/>
            <person name="Field M."/>
            <person name="Frey P."/>
            <person name="Gelhaye E."/>
            <person name="Goldberg J."/>
            <person name="Grabherr M.G."/>
            <person name="Kodira C.D."/>
            <person name="Kohler A."/>
            <person name="Kuees U."/>
            <person name="Lindquist E.A."/>
            <person name="Lucas S.M."/>
            <person name="Mago R."/>
            <person name="Mauceli E."/>
            <person name="Morin E."/>
            <person name="Murat C."/>
            <person name="Pangilinan J.L."/>
            <person name="Park R."/>
            <person name="Pearson M."/>
            <person name="Quesneville H."/>
            <person name="Rouhier N."/>
            <person name="Sakthikumar S."/>
            <person name="Salamov A.A."/>
            <person name="Schmutz J."/>
            <person name="Selles B."/>
            <person name="Shapiro H."/>
            <person name="Tanguay P."/>
            <person name="Tuskan G.A."/>
            <person name="Henrissat B."/>
            <person name="Van de Peer Y."/>
            <person name="Rouze P."/>
            <person name="Ellis J.G."/>
            <person name="Dodds P.N."/>
            <person name="Schein J.E."/>
            <person name="Zhong S."/>
            <person name="Hamelin R.C."/>
            <person name="Grigoriev I.V."/>
            <person name="Szabo L.J."/>
            <person name="Martin F."/>
        </authorList>
    </citation>
    <scope>NUCLEOTIDE SEQUENCE [LARGE SCALE GENOMIC DNA]</scope>
    <source>
        <strain evidence="3">98AG31 / pathotype 3-4-7</strain>
    </source>
</reference>
<dbReference type="PANTHER" id="PTHR34365:SF7">
    <property type="entry name" value="GLYCINE-RICH DOMAIN-CONTAINING PROTEIN 1"/>
    <property type="match status" value="1"/>
</dbReference>